<evidence type="ECO:0000313" key="4">
    <source>
        <dbReference type="EMBL" id="CDW35282.1"/>
    </source>
</evidence>
<proteinExistence type="predicted"/>
<name>A0A0K2UBF1_LEPSM</name>
<reference evidence="4" key="1">
    <citation type="submission" date="2014-05" db="EMBL/GenBank/DDBJ databases">
        <authorList>
            <person name="Chronopoulou M."/>
        </authorList>
    </citation>
    <scope>NUCLEOTIDE SEQUENCE</scope>
    <source>
        <tissue evidence="4">Whole organism</tissue>
    </source>
</reference>
<dbReference type="OrthoDB" id="1902038at2759"/>
<evidence type="ECO:0000256" key="1">
    <source>
        <dbReference type="ARBA" id="ARBA00023054"/>
    </source>
</evidence>
<protein>
    <submittedName>
        <fullName evidence="4">Coiledcoil domaincontaining protein 19, mitochondriallike [Pseudopodoces humilis]</fullName>
    </submittedName>
</protein>
<keyword evidence="1" id="KW-0175">Coiled coil</keyword>
<dbReference type="Pfam" id="PF13868">
    <property type="entry name" value="TPH"/>
    <property type="match status" value="1"/>
</dbReference>
<sequence length="175" mass="21451">MMRLKDDIEVGQTYGVERERVRLARQQNELDKEWRRKEMEDARNRAEQNREINRVREEQIKQRYEITARAAEGDKNYWNKAQVEMKEVLEHDKLNEEIKLKVNYFPLQFQTREIDFMNYRNDKTTLTISSGKWTRKKKKKGITCLELEKKKIMKPLRDKNTKREWKKLKKRNSSN</sequence>
<dbReference type="AlphaFoldDB" id="A0A0K2UBF1"/>
<dbReference type="EMBL" id="HACA01017921">
    <property type="protein sequence ID" value="CDW35282.1"/>
    <property type="molecule type" value="Transcribed_RNA"/>
</dbReference>
<feature type="domain" description="Trichohyalin-plectin-homology" evidence="3">
    <location>
        <begin position="2"/>
        <end position="98"/>
    </location>
</feature>
<feature type="compositionally biased region" description="Basic residues" evidence="2">
    <location>
        <begin position="164"/>
        <end position="175"/>
    </location>
</feature>
<organism evidence="4">
    <name type="scientific">Lepeophtheirus salmonis</name>
    <name type="common">Salmon louse</name>
    <name type="synonym">Caligus salmonis</name>
    <dbReference type="NCBI Taxonomy" id="72036"/>
    <lineage>
        <taxon>Eukaryota</taxon>
        <taxon>Metazoa</taxon>
        <taxon>Ecdysozoa</taxon>
        <taxon>Arthropoda</taxon>
        <taxon>Crustacea</taxon>
        <taxon>Multicrustacea</taxon>
        <taxon>Hexanauplia</taxon>
        <taxon>Copepoda</taxon>
        <taxon>Siphonostomatoida</taxon>
        <taxon>Caligidae</taxon>
        <taxon>Lepeophtheirus</taxon>
    </lineage>
</organism>
<accession>A0A0K2UBF1</accession>
<evidence type="ECO:0000256" key="2">
    <source>
        <dbReference type="SAM" id="MobiDB-lite"/>
    </source>
</evidence>
<evidence type="ECO:0000259" key="3">
    <source>
        <dbReference type="Pfam" id="PF13868"/>
    </source>
</evidence>
<feature type="region of interest" description="Disordered" evidence="2">
    <location>
        <begin position="156"/>
        <end position="175"/>
    </location>
</feature>
<dbReference type="InterPro" id="IPR043597">
    <property type="entry name" value="TPH_dom"/>
</dbReference>